<accession>A0A1G9QYE5</accession>
<keyword evidence="1" id="KW-0732">Signal</keyword>
<protein>
    <submittedName>
        <fullName evidence="2">Putative lumazine-binding</fullName>
    </submittedName>
</protein>
<dbReference type="Proteomes" id="UP000183200">
    <property type="component" value="Unassembled WGS sequence"/>
</dbReference>
<sequence length="149" mass="16956">MKHKLTMCMAILCIGCTFAFGKSFEDRPPKKNLNSKPVDVVGAFIDANLHTDAKLFDQVMSEDAFVSFCNGKKAQKQHKADLLAFYKKMGPTDLNCDSDYEVLSSSGNVVMVRVDFKFPTFLQRNFLTIEKNEQGLWQVTQVNKFNENR</sequence>
<dbReference type="InterPro" id="IPR032710">
    <property type="entry name" value="NTF2-like_dom_sf"/>
</dbReference>
<organism evidence="2 3">
    <name type="scientific">Pedobacter steynii</name>
    <dbReference type="NCBI Taxonomy" id="430522"/>
    <lineage>
        <taxon>Bacteria</taxon>
        <taxon>Pseudomonadati</taxon>
        <taxon>Bacteroidota</taxon>
        <taxon>Sphingobacteriia</taxon>
        <taxon>Sphingobacteriales</taxon>
        <taxon>Sphingobacteriaceae</taxon>
        <taxon>Pedobacter</taxon>
    </lineage>
</organism>
<feature type="chain" id="PRO_5010256147" evidence="1">
    <location>
        <begin position="20"/>
        <end position="149"/>
    </location>
</feature>
<name>A0A1G9QYE5_9SPHI</name>
<feature type="signal peptide" evidence="1">
    <location>
        <begin position="1"/>
        <end position="19"/>
    </location>
</feature>
<keyword evidence="3" id="KW-1185">Reference proteome</keyword>
<dbReference type="EMBL" id="FNGY01000003">
    <property type="protein sequence ID" value="SDM15880.1"/>
    <property type="molecule type" value="Genomic_DNA"/>
</dbReference>
<reference evidence="3" key="1">
    <citation type="submission" date="2016-10" db="EMBL/GenBank/DDBJ databases">
        <authorList>
            <person name="Varghese N."/>
            <person name="Submissions S."/>
        </authorList>
    </citation>
    <scope>NUCLEOTIDE SEQUENCE [LARGE SCALE GENOMIC DNA]</scope>
    <source>
        <strain evidence="3">DSM 19110</strain>
    </source>
</reference>
<dbReference type="Pfam" id="PF12893">
    <property type="entry name" value="Lumazine_bd_2"/>
    <property type="match status" value="1"/>
</dbReference>
<evidence type="ECO:0000256" key="1">
    <source>
        <dbReference type="SAM" id="SignalP"/>
    </source>
</evidence>
<dbReference type="AlphaFoldDB" id="A0A1G9QYE5"/>
<dbReference type="OrthoDB" id="792876at2"/>
<dbReference type="SUPFAM" id="SSF54427">
    <property type="entry name" value="NTF2-like"/>
    <property type="match status" value="1"/>
</dbReference>
<evidence type="ECO:0000313" key="3">
    <source>
        <dbReference type="Proteomes" id="UP000183200"/>
    </source>
</evidence>
<proteinExistence type="predicted"/>
<evidence type="ECO:0000313" key="2">
    <source>
        <dbReference type="EMBL" id="SDM15880.1"/>
    </source>
</evidence>
<dbReference type="RefSeq" id="WP_143010384.1">
    <property type="nucleotide sequence ID" value="NZ_FNGY01000003.1"/>
</dbReference>
<dbReference type="Gene3D" id="3.10.450.50">
    <property type="match status" value="1"/>
</dbReference>
<dbReference type="InterPro" id="IPR039437">
    <property type="entry name" value="FrzH/put_lumazine-bd"/>
</dbReference>
<gene>
    <name evidence="2" type="ORF">SAMN05421820_10351</name>
</gene>
<dbReference type="STRING" id="430522.BFS30_00695"/>